<reference evidence="2" key="1">
    <citation type="submission" date="2014-11" db="EMBL/GenBank/DDBJ databases">
        <authorList>
            <person name="Otto D Thomas"/>
            <person name="Naeem Raeece"/>
        </authorList>
    </citation>
    <scope>NUCLEOTIDE SEQUENCE</scope>
</reference>
<dbReference type="Pfam" id="PF07534">
    <property type="entry name" value="TLD"/>
    <property type="match status" value="1"/>
</dbReference>
<dbReference type="AlphaFoldDB" id="A0A0G4I0J2"/>
<evidence type="ECO:0000259" key="1">
    <source>
        <dbReference type="PROSITE" id="PS51886"/>
    </source>
</evidence>
<dbReference type="PROSITE" id="PS51886">
    <property type="entry name" value="TLDC"/>
    <property type="match status" value="1"/>
</dbReference>
<proteinExistence type="predicted"/>
<gene>
    <name evidence="2" type="ORF">Cvel_1629</name>
</gene>
<dbReference type="EMBL" id="CDMZ01004645">
    <property type="protein sequence ID" value="CEM50376.1"/>
    <property type="molecule type" value="Genomic_DNA"/>
</dbReference>
<evidence type="ECO:0000313" key="2">
    <source>
        <dbReference type="EMBL" id="CEM50376.1"/>
    </source>
</evidence>
<organism evidence="2">
    <name type="scientific">Chromera velia CCMP2878</name>
    <dbReference type="NCBI Taxonomy" id="1169474"/>
    <lineage>
        <taxon>Eukaryota</taxon>
        <taxon>Sar</taxon>
        <taxon>Alveolata</taxon>
        <taxon>Colpodellida</taxon>
        <taxon>Chromeraceae</taxon>
        <taxon>Chromera</taxon>
    </lineage>
</organism>
<feature type="domain" description="TLDc" evidence="1">
    <location>
        <begin position="56"/>
        <end position="195"/>
    </location>
</feature>
<dbReference type="VEuPathDB" id="CryptoDB:Cvel_1629"/>
<dbReference type="SMART" id="SM00584">
    <property type="entry name" value="TLDc"/>
    <property type="match status" value="1"/>
</dbReference>
<dbReference type="InterPro" id="IPR006571">
    <property type="entry name" value="TLDc_dom"/>
</dbReference>
<protein>
    <recommendedName>
        <fullName evidence="1">TLDc domain-containing protein</fullName>
    </recommendedName>
</protein>
<dbReference type="PhylomeDB" id="A0A0G4I0J2"/>
<accession>A0A0G4I0J2</accession>
<sequence>MQQIQKVLDALAKDAVEGESRLAQIKETVEGQAKAFNDKMRQCGIRAAPNFFKDSPILANIKSADQVAFLSEWYPGHWTLVYRGTRDGMSGSGSAFHAKADKKGPTVTIIKSGDDVFGGYTKVSWEGTGGKWVSDDTASLFLLNSSQGINPTQFPVKQDKAGNAVYHHSSHGPAFGSDIRCIWNGVGFCENVGLA</sequence>
<name>A0A0G4I0J2_9ALVE</name>